<keyword evidence="3" id="KW-1185">Reference proteome</keyword>
<evidence type="ECO:0000313" key="3">
    <source>
        <dbReference type="Proteomes" id="UP000289886"/>
    </source>
</evidence>
<reference evidence="2 3" key="1">
    <citation type="submission" date="2019-01" db="EMBL/GenBank/DDBJ databases">
        <title>Draft Genome and Complete Hox-Cluster Characterization of the Sterlet Sturgeon (Acipenser ruthenus).</title>
        <authorList>
            <person name="Wei Q."/>
        </authorList>
    </citation>
    <scope>NUCLEOTIDE SEQUENCE [LARGE SCALE GENOMIC DNA]</scope>
    <source>
        <strain evidence="2">WHYD16114868_AA</strain>
        <tissue evidence="2">Blood</tissue>
    </source>
</reference>
<sequence length="67" mass="7735">MAFIKHPVCRVVIRSCTMTIKHKKKADVEVEIAEFLKHAPNKPGGSRYKDQRCNTTDNMDEENMEDV</sequence>
<organism evidence="2 3">
    <name type="scientific">Acipenser ruthenus</name>
    <name type="common">Sterlet sturgeon</name>
    <dbReference type="NCBI Taxonomy" id="7906"/>
    <lineage>
        <taxon>Eukaryota</taxon>
        <taxon>Metazoa</taxon>
        <taxon>Chordata</taxon>
        <taxon>Craniata</taxon>
        <taxon>Vertebrata</taxon>
        <taxon>Euteleostomi</taxon>
        <taxon>Actinopterygii</taxon>
        <taxon>Chondrostei</taxon>
        <taxon>Acipenseriformes</taxon>
        <taxon>Acipenseridae</taxon>
        <taxon>Acipenser</taxon>
    </lineage>
</organism>
<feature type="region of interest" description="Disordered" evidence="1">
    <location>
        <begin position="39"/>
        <end position="67"/>
    </location>
</feature>
<dbReference type="AlphaFoldDB" id="A0A662YUQ6"/>
<dbReference type="Proteomes" id="UP000289886">
    <property type="component" value="Unassembled WGS sequence"/>
</dbReference>
<feature type="compositionally biased region" description="Acidic residues" evidence="1">
    <location>
        <begin position="58"/>
        <end position="67"/>
    </location>
</feature>
<dbReference type="EMBL" id="SCEB01000427">
    <property type="protein sequence ID" value="RXM99258.1"/>
    <property type="molecule type" value="Genomic_DNA"/>
</dbReference>
<proteinExistence type="predicted"/>
<name>A0A662YUQ6_ACIRT</name>
<evidence type="ECO:0000313" key="2">
    <source>
        <dbReference type="EMBL" id="RXM99258.1"/>
    </source>
</evidence>
<comment type="caution">
    <text evidence="2">The sequence shown here is derived from an EMBL/GenBank/DDBJ whole genome shotgun (WGS) entry which is preliminary data.</text>
</comment>
<accession>A0A662YUQ6</accession>
<gene>
    <name evidence="2" type="ORF">EOD39_11871</name>
</gene>
<protein>
    <submittedName>
        <fullName evidence="2">Uncharacterized protein</fullName>
    </submittedName>
</protein>
<evidence type="ECO:0000256" key="1">
    <source>
        <dbReference type="SAM" id="MobiDB-lite"/>
    </source>
</evidence>